<name>A0ABV4XJL0_9CYAN</name>
<feature type="region of interest" description="Disordered" evidence="5">
    <location>
        <begin position="1"/>
        <end position="20"/>
    </location>
</feature>
<dbReference type="InterPro" id="IPR012337">
    <property type="entry name" value="RNaseH-like_sf"/>
</dbReference>
<evidence type="ECO:0000313" key="7">
    <source>
        <dbReference type="EMBL" id="MFB2891898.1"/>
    </source>
</evidence>
<dbReference type="SUPFAM" id="SSF53098">
    <property type="entry name" value="Ribonuclease H-like"/>
    <property type="match status" value="1"/>
</dbReference>
<keyword evidence="3" id="KW-0540">Nuclease</keyword>
<comment type="caution">
    <text evidence="7">The sequence shown here is derived from an EMBL/GenBank/DDBJ whole genome shotgun (WGS) entry which is preliminary data.</text>
</comment>
<accession>A0ABV4XJL0</accession>
<dbReference type="InterPro" id="IPR005227">
    <property type="entry name" value="YqgF"/>
</dbReference>
<dbReference type="RefSeq" id="WP_413261574.1">
    <property type="nucleotide sequence ID" value="NZ_JBHFNR010000018.1"/>
</dbReference>
<dbReference type="SMART" id="SM00732">
    <property type="entry name" value="YqgFc"/>
    <property type="match status" value="1"/>
</dbReference>
<dbReference type="InterPro" id="IPR006641">
    <property type="entry name" value="YqgF/RNaseH-like_dom"/>
</dbReference>
<proteinExistence type="predicted"/>
<reference evidence="7 8" key="1">
    <citation type="submission" date="2024-09" db="EMBL/GenBank/DDBJ databases">
        <title>Floridaenema gen nov. (Aerosakkonemataceae, Aerosakkonematales ord. nov., Cyanobacteria) from benthic tropical and subtropical fresh waters, with the description of four new species.</title>
        <authorList>
            <person name="Moretto J.A."/>
            <person name="Berthold D.E."/>
            <person name="Lefler F.W."/>
            <person name="Huang I.-S."/>
            <person name="Laughinghouse H. IV."/>
        </authorList>
    </citation>
    <scope>NUCLEOTIDE SEQUENCE [LARGE SCALE GENOMIC DNA]</scope>
    <source>
        <strain evidence="7 8">BLCC-F50</strain>
    </source>
</reference>
<dbReference type="Proteomes" id="UP001576784">
    <property type="component" value="Unassembled WGS sequence"/>
</dbReference>
<dbReference type="InterPro" id="IPR037027">
    <property type="entry name" value="YqgF/RNaseH-like_dom_sf"/>
</dbReference>
<keyword evidence="2" id="KW-0690">Ribosome biogenesis</keyword>
<evidence type="ECO:0000256" key="4">
    <source>
        <dbReference type="ARBA" id="ARBA00022801"/>
    </source>
</evidence>
<evidence type="ECO:0000256" key="2">
    <source>
        <dbReference type="ARBA" id="ARBA00022517"/>
    </source>
</evidence>
<keyword evidence="4" id="KW-0378">Hydrolase</keyword>
<sequence>MFSSDSSNSESSASPKQPVILGFDPGRQKCGLAVMAVDRKLHYHEVIAAENAIATIQELRQIYPVSVLVMGDQTTAKSWKNRLNEELPEPLRIILVDERYSTLEARDRYWQMYPPKGLYKLIPQGMRPLPRPVDDIVAILLIERYLGRLVSC</sequence>
<gene>
    <name evidence="7" type="ORF">ACE1CI_03025</name>
</gene>
<feature type="compositionally biased region" description="Low complexity" evidence="5">
    <location>
        <begin position="1"/>
        <end position="14"/>
    </location>
</feature>
<dbReference type="EMBL" id="JBHFNR010000018">
    <property type="protein sequence ID" value="MFB2891898.1"/>
    <property type="molecule type" value="Genomic_DNA"/>
</dbReference>
<keyword evidence="8" id="KW-1185">Reference proteome</keyword>
<protein>
    <submittedName>
        <fullName evidence="7">Pre-16S rRNA-processing nuclease YqgF</fullName>
    </submittedName>
</protein>
<evidence type="ECO:0000259" key="6">
    <source>
        <dbReference type="SMART" id="SM00732"/>
    </source>
</evidence>
<evidence type="ECO:0000256" key="1">
    <source>
        <dbReference type="ARBA" id="ARBA00022490"/>
    </source>
</evidence>
<dbReference type="Pfam" id="PF03652">
    <property type="entry name" value="RuvX"/>
    <property type="match status" value="1"/>
</dbReference>
<evidence type="ECO:0000313" key="8">
    <source>
        <dbReference type="Proteomes" id="UP001576784"/>
    </source>
</evidence>
<evidence type="ECO:0000256" key="5">
    <source>
        <dbReference type="SAM" id="MobiDB-lite"/>
    </source>
</evidence>
<evidence type="ECO:0000256" key="3">
    <source>
        <dbReference type="ARBA" id="ARBA00022722"/>
    </source>
</evidence>
<organism evidence="7 8">
    <name type="scientific">Floridaenema flaviceps BLCC-F50</name>
    <dbReference type="NCBI Taxonomy" id="3153642"/>
    <lineage>
        <taxon>Bacteria</taxon>
        <taxon>Bacillati</taxon>
        <taxon>Cyanobacteriota</taxon>
        <taxon>Cyanophyceae</taxon>
        <taxon>Oscillatoriophycideae</taxon>
        <taxon>Aerosakkonematales</taxon>
        <taxon>Aerosakkonemataceae</taxon>
        <taxon>Floridanema</taxon>
        <taxon>Floridanema flaviceps</taxon>
    </lineage>
</organism>
<feature type="domain" description="YqgF/RNase H-like" evidence="6">
    <location>
        <begin position="18"/>
        <end position="105"/>
    </location>
</feature>
<keyword evidence="1" id="KW-0963">Cytoplasm</keyword>
<dbReference type="Gene3D" id="3.30.420.140">
    <property type="entry name" value="YqgF/RNase H-like domain"/>
    <property type="match status" value="1"/>
</dbReference>